<feature type="domain" description="Gene 1 ring forming protein" evidence="1">
    <location>
        <begin position="23"/>
        <end position="56"/>
    </location>
</feature>
<protein>
    <recommendedName>
        <fullName evidence="1">Gene 1 ring forming protein domain-containing protein</fullName>
    </recommendedName>
</protein>
<dbReference type="Proteomes" id="UP000029352">
    <property type="component" value="Segment"/>
</dbReference>
<dbReference type="InterPro" id="IPR056427">
    <property type="entry name" value="G1RFP_dom"/>
</dbReference>
<evidence type="ECO:0000313" key="2">
    <source>
        <dbReference type="EMBL" id="AIM50335.1"/>
    </source>
</evidence>
<proteinExistence type="predicted"/>
<dbReference type="Pfam" id="PF24182">
    <property type="entry name" value="G1RFP"/>
    <property type="match status" value="1"/>
</dbReference>
<gene>
    <name evidence="2" type="ORF">PBI_OMNICRON_1</name>
</gene>
<dbReference type="KEGG" id="vg:26628814"/>
<organism evidence="2 3">
    <name type="scientific">Mycobacterium phage Omnicron</name>
    <dbReference type="NCBI Taxonomy" id="1541819"/>
    <lineage>
        <taxon>Viruses</taxon>
        <taxon>Duplodnaviria</taxon>
        <taxon>Heunggongvirae</taxon>
        <taxon>Uroviricota</taxon>
        <taxon>Caudoviricetes</taxon>
        <taxon>Weiservirinae</taxon>
        <taxon>Kratiovirus</taxon>
        <taxon>Kratiovirus omnicron</taxon>
    </lineage>
</organism>
<dbReference type="RefSeq" id="YP_009201634.1">
    <property type="nucleotide sequence ID" value="NC_028832.1"/>
</dbReference>
<keyword evidence="3" id="KW-1185">Reference proteome</keyword>
<reference evidence="2 3" key="1">
    <citation type="submission" date="2014-08" db="EMBL/GenBank/DDBJ databases">
        <authorList>
            <person name="Isern S."/>
            <person name="Ashley B.D."/>
            <person name="Baer T.D."/>
            <person name="Czarnecki K.W."/>
            <person name="Deneweth R.M."/>
            <person name="Gatt S.M."/>
            <person name="Jenkins M."/>
            <person name="Lang J.F."/>
            <person name="Marfizo C.J."/>
            <person name="McMahon C.W."/>
            <person name="Power T.R."/>
            <person name="Rosales K.A."/>
            <person name="Walter R.S."/>
            <person name="Wozny M.J."/>
            <person name="Yori S."/>
            <person name="Michael S.F."/>
            <person name="Anders K.R."/>
            <person name="Braun M.A."/>
            <person name="Delesalle V.A."/>
            <person name="Hughes L.E."/>
            <person name="Ware V.C."/>
            <person name="Bradley K.W."/>
            <person name="Barker L.P."/>
            <person name="Asai D.J."/>
            <person name="Bowman C.A."/>
            <person name="Russell D.A."/>
            <person name="Pope W.H."/>
            <person name="Jacobs-Sera D."/>
            <person name="Hendrix R.W."/>
            <person name="Hatfull G.F."/>
        </authorList>
    </citation>
    <scope>NUCLEOTIDE SEQUENCE [LARGE SCALE GENOMIC DNA]</scope>
</reference>
<evidence type="ECO:0000313" key="3">
    <source>
        <dbReference type="Proteomes" id="UP000029352"/>
    </source>
</evidence>
<dbReference type="GeneID" id="26628814"/>
<name>A0A088FQ15_9CAUD</name>
<evidence type="ECO:0000259" key="1">
    <source>
        <dbReference type="Pfam" id="PF24182"/>
    </source>
</evidence>
<accession>A0A088FQ15</accession>
<dbReference type="EMBL" id="KM363596">
    <property type="protein sequence ID" value="AIM50335.1"/>
    <property type="molecule type" value="Genomic_DNA"/>
</dbReference>
<sequence length="63" mass="6917">MAQADTMYTIPEPKMLERPASELRLEALRLAVHVHENMGADLSITSMAKVFANFVLNGKTAGE</sequence>